<dbReference type="Gene3D" id="3.30.2310.20">
    <property type="entry name" value="RelE-like"/>
    <property type="match status" value="1"/>
</dbReference>
<dbReference type="RefSeq" id="WP_065726188.1">
    <property type="nucleotide sequence ID" value="NZ_CP016428.1"/>
</dbReference>
<evidence type="ECO:0000313" key="3">
    <source>
        <dbReference type="Proteomes" id="UP000092839"/>
    </source>
</evidence>
<dbReference type="EMBL" id="CP016428">
    <property type="protein sequence ID" value="ANV98857.1"/>
    <property type="molecule type" value="Genomic_DNA"/>
</dbReference>
<dbReference type="InterPro" id="IPR052747">
    <property type="entry name" value="TA_system_RelE_toxin"/>
</dbReference>
<dbReference type="InterPro" id="IPR035093">
    <property type="entry name" value="RelE/ParE_toxin_dom_sf"/>
</dbReference>
<evidence type="ECO:0000256" key="1">
    <source>
        <dbReference type="ARBA" id="ARBA00022649"/>
    </source>
</evidence>
<dbReference type="InterPro" id="IPR007712">
    <property type="entry name" value="RelE/ParE_toxin"/>
</dbReference>
<dbReference type="STRING" id="1274631.LMTR13_00330"/>
<dbReference type="Proteomes" id="UP000092839">
    <property type="component" value="Chromosome"/>
</dbReference>
<gene>
    <name evidence="2" type="ORF">LMTR13_00330</name>
</gene>
<name>A0A1B1U7V1_9BRAD</name>
<dbReference type="AlphaFoldDB" id="A0A1B1U7V1"/>
<evidence type="ECO:0000313" key="2">
    <source>
        <dbReference type="EMBL" id="ANV98857.1"/>
    </source>
</evidence>
<reference evidence="2 3" key="1">
    <citation type="submission" date="2016-07" db="EMBL/GenBank/DDBJ databases">
        <title>Complete genome sequence of Bradyrhizobium icense LMTR 13T, a potential inoculant strain isolated from lima bean (Phaseolus lunatus) in Peru.</title>
        <authorList>
            <person name="Ormeno-Orrillo E."/>
            <person name="Duran D."/>
            <person name="Rogel M.A."/>
            <person name="Rey L."/>
            <person name="Imperial J."/>
            <person name="Ruiz-Argueso T."/>
            <person name="Martinez-Romero E."/>
        </authorList>
    </citation>
    <scope>NUCLEOTIDE SEQUENCE [LARGE SCALE GENOMIC DNA]</scope>
    <source>
        <strain evidence="2 3">LMTR 13</strain>
    </source>
</reference>
<organism evidence="2 3">
    <name type="scientific">Bradyrhizobium icense</name>
    <dbReference type="NCBI Taxonomy" id="1274631"/>
    <lineage>
        <taxon>Bacteria</taxon>
        <taxon>Pseudomonadati</taxon>
        <taxon>Pseudomonadota</taxon>
        <taxon>Alphaproteobacteria</taxon>
        <taxon>Hyphomicrobiales</taxon>
        <taxon>Nitrobacteraceae</taxon>
        <taxon>Bradyrhizobium</taxon>
    </lineage>
</organism>
<dbReference type="PANTHER" id="PTHR38813:SF1">
    <property type="entry name" value="TOXIN RELE1-RELATED"/>
    <property type="match status" value="1"/>
</dbReference>
<protein>
    <submittedName>
        <fullName evidence="2">Plasmid stabilization protein</fullName>
    </submittedName>
</protein>
<dbReference type="Pfam" id="PF05016">
    <property type="entry name" value="ParE_toxin"/>
    <property type="match status" value="1"/>
</dbReference>
<dbReference type="KEGG" id="bic:LMTR13_00330"/>
<dbReference type="SUPFAM" id="SSF143011">
    <property type="entry name" value="RelE-like"/>
    <property type="match status" value="1"/>
</dbReference>
<dbReference type="OrthoDB" id="428094at2"/>
<proteinExistence type="predicted"/>
<keyword evidence="1" id="KW-1277">Toxin-antitoxin system</keyword>
<accession>A0A1B1U7V1</accession>
<sequence>MKPVAFTAASARQWAKLSPDIRRRIDRRLTEFAENGRGDVKRLKGRDGMRLRVGDWRVIFYEDQETIVVAAVGHRREIYD</sequence>
<dbReference type="PANTHER" id="PTHR38813">
    <property type="match status" value="1"/>
</dbReference>
<keyword evidence="3" id="KW-1185">Reference proteome</keyword>